<gene>
    <name evidence="1" type="ORF">FG87_25620</name>
</gene>
<sequence>MENLGSDADQFAALVLQQLTEAGEQGAEYDPEEFVIRLSSGWELFLSNIFREAHDLPEDERATRIARFIATPKDSATMPGWPQVRSLLLPILRSETFGISATSGHETGPITRPALPFLNELVAVDLPNSRSIVNDVTLAQWGVEAAEVFTAARENLTAKVGSGGFQESGVLFFGDDGDGYCTSWPLVPGWLAGSGDGEHRPIAFMPDVDTLIIAPDVDDLGPLYEYVEKKYREAVRQISPQGYTVDDDGAVIPLDQSPRHQHLSFVQRARCGLALTEYEAQGRVLNEQLEVNLVLETGHGDIEGAYVGSVMYIGADSGPYTVTIWGEGVDYFLPEADYVMFCVEENGEKSVLFTVPFAAVVDIVGLTPIPDLAPRRYEIRHWPDAEVRARLAAAAVEL</sequence>
<evidence type="ECO:0000313" key="2">
    <source>
        <dbReference type="Proteomes" id="UP000031364"/>
    </source>
</evidence>
<protein>
    <recommendedName>
        <fullName evidence="3">DUF4132 domain-containing protein</fullName>
    </recommendedName>
</protein>
<organism evidence="1 2">
    <name type="scientific">Nocardia vulneris</name>
    <dbReference type="NCBI Taxonomy" id="1141657"/>
    <lineage>
        <taxon>Bacteria</taxon>
        <taxon>Bacillati</taxon>
        <taxon>Actinomycetota</taxon>
        <taxon>Actinomycetes</taxon>
        <taxon>Mycobacteriales</taxon>
        <taxon>Nocardiaceae</taxon>
        <taxon>Nocardia</taxon>
    </lineage>
</organism>
<proteinExistence type="predicted"/>
<dbReference type="Proteomes" id="UP000031364">
    <property type="component" value="Unassembled WGS sequence"/>
</dbReference>
<name>A0ABR4ZAP8_9NOCA</name>
<dbReference type="RefSeq" id="WP_043675474.1">
    <property type="nucleotide sequence ID" value="NZ_BDCI01000007.1"/>
</dbReference>
<accession>A0ABR4ZAP8</accession>
<evidence type="ECO:0008006" key="3">
    <source>
        <dbReference type="Google" id="ProtNLM"/>
    </source>
</evidence>
<comment type="caution">
    <text evidence="1">The sequence shown here is derived from an EMBL/GenBank/DDBJ whole genome shotgun (WGS) entry which is preliminary data.</text>
</comment>
<evidence type="ECO:0000313" key="1">
    <source>
        <dbReference type="EMBL" id="KIA62308.1"/>
    </source>
</evidence>
<dbReference type="EMBL" id="JNFP01000033">
    <property type="protein sequence ID" value="KIA62308.1"/>
    <property type="molecule type" value="Genomic_DNA"/>
</dbReference>
<keyword evidence="2" id="KW-1185">Reference proteome</keyword>
<reference evidence="1 2" key="1">
    <citation type="journal article" date="2014" name="Int. J. Syst. Evol. Microbiol.">
        <title>Nocardia vulneris sp. nov., isolated from wounds of human patients in North America.</title>
        <authorList>
            <person name="Lasker B.A."/>
            <person name="Bell M."/>
            <person name="Klenk H.P."/>
            <person name="Sproer C."/>
            <person name="Schumann C."/>
            <person name="Schumann P."/>
            <person name="Brown J.M."/>
        </authorList>
    </citation>
    <scope>NUCLEOTIDE SEQUENCE [LARGE SCALE GENOMIC DNA]</scope>
    <source>
        <strain evidence="1 2">W9851</strain>
    </source>
</reference>